<dbReference type="EMBL" id="JAQFWQ010000034">
    <property type="protein sequence ID" value="MDA2811696.1"/>
    <property type="molecule type" value="Genomic_DNA"/>
</dbReference>
<keyword evidence="2" id="KW-1185">Reference proteome</keyword>
<protein>
    <submittedName>
        <fullName evidence="1">Uncharacterized protein</fullName>
    </submittedName>
</protein>
<evidence type="ECO:0000313" key="2">
    <source>
        <dbReference type="Proteomes" id="UP001527866"/>
    </source>
</evidence>
<sequence>MRTDGDVDTREVPADPLLAFARRLVGAQEDGRGGGTELHGRVHHARLRVLGVPALLLFRPDPAEVRRRAETGQPPILRMGALEALMGLPLGEPVPERTLTERERCLLRAAPHAALRRDGPDVVRLAAVPLRVEMVVVEAPTWRTALRRVGRFPPTSARVAVAGRPPKDGTVAACEADFYGIGLGARCDDGAAGDGGGDGGARSVRPLVAPSPGLRRHTAVTWRFAELVLAGAEEAGVLASAAPGAGPAPRPDP</sequence>
<reference evidence="1 2" key="1">
    <citation type="submission" date="2023-01" db="EMBL/GenBank/DDBJ databases">
        <title>Draft genome sequence of Nocardiopsis sp. RSe5-2 isolated from halophytes.</title>
        <authorList>
            <person name="Duangmal K."/>
            <person name="Chantavorakit T."/>
        </authorList>
    </citation>
    <scope>NUCLEOTIDE SEQUENCE [LARGE SCALE GENOMIC DNA]</scope>
    <source>
        <strain evidence="1 2">RSe5-2</strain>
    </source>
</reference>
<gene>
    <name evidence="1" type="ORF">O4J56_13730</name>
</gene>
<dbReference type="RefSeq" id="WP_270686151.1">
    <property type="nucleotide sequence ID" value="NZ_JAQFWQ010000034.1"/>
</dbReference>
<proteinExistence type="predicted"/>
<comment type="caution">
    <text evidence="1">The sequence shown here is derived from an EMBL/GenBank/DDBJ whole genome shotgun (WGS) entry which is preliminary data.</text>
</comment>
<evidence type="ECO:0000313" key="1">
    <source>
        <dbReference type="EMBL" id="MDA2811696.1"/>
    </source>
</evidence>
<organism evidence="1 2">
    <name type="scientific">Nocardiopsis endophytica</name>
    <dbReference type="NCBI Taxonomy" id="3018445"/>
    <lineage>
        <taxon>Bacteria</taxon>
        <taxon>Bacillati</taxon>
        <taxon>Actinomycetota</taxon>
        <taxon>Actinomycetes</taxon>
        <taxon>Streptosporangiales</taxon>
        <taxon>Nocardiopsidaceae</taxon>
        <taxon>Nocardiopsis</taxon>
    </lineage>
</organism>
<accession>A0ABT4U420</accession>
<name>A0ABT4U420_9ACTN</name>
<dbReference type="Proteomes" id="UP001527866">
    <property type="component" value="Unassembled WGS sequence"/>
</dbReference>